<dbReference type="RefSeq" id="WP_136932917.1">
    <property type="nucleotide sequence ID" value="NZ_SSMQ01000041.1"/>
</dbReference>
<proteinExistence type="predicted"/>
<dbReference type="OrthoDB" id="5510861at2"/>
<evidence type="ECO:0000313" key="2">
    <source>
        <dbReference type="Proteomes" id="UP000309215"/>
    </source>
</evidence>
<dbReference type="EMBL" id="SSMQ01000041">
    <property type="protein sequence ID" value="TKD01225.1"/>
    <property type="molecule type" value="Genomic_DNA"/>
</dbReference>
<protein>
    <submittedName>
        <fullName evidence="1">Uncharacterized protein</fullName>
    </submittedName>
</protein>
<gene>
    <name evidence="1" type="ORF">E8A74_32000</name>
</gene>
<evidence type="ECO:0000313" key="1">
    <source>
        <dbReference type="EMBL" id="TKD01225.1"/>
    </source>
</evidence>
<dbReference type="Proteomes" id="UP000309215">
    <property type="component" value="Unassembled WGS sequence"/>
</dbReference>
<keyword evidence="2" id="KW-1185">Reference proteome</keyword>
<sequence>MKHSTEALIELARQYHPPLGVYPHEPEYRETVEARRLAERRQQAVADYPSWLAFLGRLGKRLPDCGIANKVMYLAKLPEGNCYAADLWLPTLPNDVGGHALCFQVSFLGPYYVLYSSRFLWRDEKDAFGYRLSGPGEERFDLTPEEKTYADRLVPEIEAGFPGYELMPPEIGHVVISDLQHESRVPGEATIYDCLIDAQWIPRKKDA</sequence>
<organism evidence="1 2">
    <name type="scientific">Polyangium fumosum</name>
    <dbReference type="NCBI Taxonomy" id="889272"/>
    <lineage>
        <taxon>Bacteria</taxon>
        <taxon>Pseudomonadati</taxon>
        <taxon>Myxococcota</taxon>
        <taxon>Polyangia</taxon>
        <taxon>Polyangiales</taxon>
        <taxon>Polyangiaceae</taxon>
        <taxon>Polyangium</taxon>
    </lineage>
</organism>
<comment type="caution">
    <text evidence="1">The sequence shown here is derived from an EMBL/GenBank/DDBJ whole genome shotgun (WGS) entry which is preliminary data.</text>
</comment>
<name>A0A4U1J291_9BACT</name>
<dbReference type="AlphaFoldDB" id="A0A4U1J291"/>
<accession>A0A4U1J291</accession>
<reference evidence="1 2" key="1">
    <citation type="submission" date="2019-04" db="EMBL/GenBank/DDBJ databases">
        <authorList>
            <person name="Li Y."/>
            <person name="Wang J."/>
        </authorList>
    </citation>
    <scope>NUCLEOTIDE SEQUENCE [LARGE SCALE GENOMIC DNA]</scope>
    <source>
        <strain evidence="1 2">DSM 14668</strain>
    </source>
</reference>